<sequence>MAAGEVAVRLKPEPGAQVVRVLQQGVRVRVEPAKPSGWLAVYDLSEPKRDPNRAIGYAEATSFAVPGTPHPENPATALSSGTKGKSSQGVKPGSELKASAVQSPPVKAAKDANQDPVRITSDKMVYSQTDNAVVFQGNVHGAQADMAIWASKITAYFADKAKTPGSQQKENGTDLGAGKIDRIVAEGDVRLVAGKNEGACAQLTYFVNEGVLRMEGNPILREGQNTVRGDVIKYYLNEKRSEVLSGAQRRVEAVFFTPGSDRK</sequence>
<keyword evidence="5" id="KW-1185">Reference proteome</keyword>
<evidence type="ECO:0000259" key="3">
    <source>
        <dbReference type="Pfam" id="PF03968"/>
    </source>
</evidence>
<accession>A0A238XPL9</accession>
<dbReference type="GO" id="GO:0017089">
    <property type="term" value="F:glycolipid transfer activity"/>
    <property type="evidence" value="ECO:0007669"/>
    <property type="project" value="TreeGrafter"/>
</dbReference>
<feature type="region of interest" description="Disordered" evidence="2">
    <location>
        <begin position="63"/>
        <end position="114"/>
    </location>
</feature>
<feature type="compositionally biased region" description="Polar residues" evidence="2">
    <location>
        <begin position="76"/>
        <end position="89"/>
    </location>
</feature>
<evidence type="ECO:0000256" key="2">
    <source>
        <dbReference type="SAM" id="MobiDB-lite"/>
    </source>
</evidence>
<reference evidence="4 5" key="1">
    <citation type="submission" date="2017-06" db="EMBL/GenBank/DDBJ databases">
        <authorList>
            <person name="Kim H.J."/>
            <person name="Triplett B.A."/>
        </authorList>
    </citation>
    <scope>NUCLEOTIDE SEQUENCE [LARGE SCALE GENOMIC DNA]</scope>
    <source>
        <strain evidence="4 5">DSM 13116</strain>
    </source>
</reference>
<evidence type="ECO:0000256" key="1">
    <source>
        <dbReference type="ARBA" id="ARBA00022729"/>
    </source>
</evidence>
<dbReference type="Proteomes" id="UP000198324">
    <property type="component" value="Unassembled WGS sequence"/>
</dbReference>
<dbReference type="EMBL" id="FZOC01000001">
    <property type="protein sequence ID" value="SNR60393.1"/>
    <property type="molecule type" value="Genomic_DNA"/>
</dbReference>
<dbReference type="AlphaFoldDB" id="A0A238XPL9"/>
<dbReference type="Gene3D" id="2.60.450.10">
    <property type="entry name" value="Lipopolysaccharide (LPS) transport protein A like domain"/>
    <property type="match status" value="1"/>
</dbReference>
<gene>
    <name evidence="4" type="ORF">SAMN04488503_0292</name>
</gene>
<evidence type="ECO:0000313" key="4">
    <source>
        <dbReference type="EMBL" id="SNR60393.1"/>
    </source>
</evidence>
<protein>
    <submittedName>
        <fullName evidence="4">Lipopolysaccharide export system protein LptA</fullName>
    </submittedName>
</protein>
<feature type="domain" description="Organic solvent tolerance-like N-terminal" evidence="3">
    <location>
        <begin position="119"/>
        <end position="239"/>
    </location>
</feature>
<proteinExistence type="predicted"/>
<dbReference type="InterPro" id="IPR005653">
    <property type="entry name" value="OstA-like_N"/>
</dbReference>
<keyword evidence="1" id="KW-0732">Signal</keyword>
<evidence type="ECO:0000313" key="5">
    <source>
        <dbReference type="Proteomes" id="UP000198324"/>
    </source>
</evidence>
<dbReference type="GO" id="GO:0030288">
    <property type="term" value="C:outer membrane-bounded periplasmic space"/>
    <property type="evidence" value="ECO:0007669"/>
    <property type="project" value="TreeGrafter"/>
</dbReference>
<dbReference type="Pfam" id="PF03968">
    <property type="entry name" value="LptD_N"/>
    <property type="match status" value="1"/>
</dbReference>
<dbReference type="InterPro" id="IPR052037">
    <property type="entry name" value="LPS_export_LptA"/>
</dbReference>
<dbReference type="GO" id="GO:0009279">
    <property type="term" value="C:cell outer membrane"/>
    <property type="evidence" value="ECO:0007669"/>
    <property type="project" value="TreeGrafter"/>
</dbReference>
<dbReference type="GO" id="GO:0015920">
    <property type="term" value="P:lipopolysaccharide transport"/>
    <property type="evidence" value="ECO:0007669"/>
    <property type="project" value="TreeGrafter"/>
</dbReference>
<dbReference type="PANTHER" id="PTHR36504:SF1">
    <property type="entry name" value="LIPOPOLYSACCHARIDE EXPORT SYSTEM PROTEIN LPTA"/>
    <property type="match status" value="1"/>
</dbReference>
<name>A0A238XPL9_9BACT</name>
<dbReference type="PANTHER" id="PTHR36504">
    <property type="entry name" value="LIPOPOLYSACCHARIDE EXPORT SYSTEM PROTEIN LPTA"/>
    <property type="match status" value="1"/>
</dbReference>
<organism evidence="4 5">
    <name type="scientific">Humidesulfovibrio mexicanus</name>
    <dbReference type="NCBI Taxonomy" id="147047"/>
    <lineage>
        <taxon>Bacteria</taxon>
        <taxon>Pseudomonadati</taxon>
        <taxon>Thermodesulfobacteriota</taxon>
        <taxon>Desulfovibrionia</taxon>
        <taxon>Desulfovibrionales</taxon>
        <taxon>Desulfovibrionaceae</taxon>
        <taxon>Humidesulfovibrio</taxon>
    </lineage>
</organism>